<dbReference type="InterPro" id="IPR014710">
    <property type="entry name" value="RmlC-like_jellyroll"/>
</dbReference>
<dbReference type="EMBL" id="FCOM02000070">
    <property type="protein sequence ID" value="SAL86263.1"/>
    <property type="molecule type" value="Genomic_DNA"/>
</dbReference>
<comment type="similarity">
    <text evidence="1 2">Belongs to the pirin family.</text>
</comment>
<feature type="domain" description="Pirin N-terminal" evidence="3">
    <location>
        <begin position="14"/>
        <end position="97"/>
    </location>
</feature>
<evidence type="ECO:0000313" key="4">
    <source>
        <dbReference type="EMBL" id="SAL86263.1"/>
    </source>
</evidence>
<accession>A0A158KZW5</accession>
<name>A0A158KZW5_9BURK</name>
<dbReference type="InterPro" id="IPR003829">
    <property type="entry name" value="Pirin_N_dom"/>
</dbReference>
<dbReference type="InterPro" id="IPR011051">
    <property type="entry name" value="RmlC_Cupin_sf"/>
</dbReference>
<evidence type="ECO:0000256" key="2">
    <source>
        <dbReference type="RuleBase" id="RU003457"/>
    </source>
</evidence>
<reference evidence="4" key="1">
    <citation type="submission" date="2016-01" db="EMBL/GenBank/DDBJ databases">
        <authorList>
            <person name="Peeters C."/>
        </authorList>
    </citation>
    <scope>NUCLEOTIDE SEQUENCE [LARGE SCALE GENOMIC DNA]</scope>
    <source>
        <strain evidence="4">LMG 29317</strain>
    </source>
</reference>
<gene>
    <name evidence="4" type="ORF">AWB74_07631</name>
</gene>
<protein>
    <submittedName>
        <fullName evidence="4">Pirin</fullName>
    </submittedName>
</protein>
<dbReference type="Pfam" id="PF02678">
    <property type="entry name" value="Pirin"/>
    <property type="match status" value="1"/>
</dbReference>
<comment type="caution">
    <text evidence="4">The sequence shown here is derived from an EMBL/GenBank/DDBJ whole genome shotgun (WGS) entry which is preliminary data.</text>
</comment>
<keyword evidence="5" id="KW-1185">Reference proteome</keyword>
<evidence type="ECO:0000313" key="5">
    <source>
        <dbReference type="Proteomes" id="UP000055019"/>
    </source>
</evidence>
<organism evidence="4 5">
    <name type="scientific">Caballeronia arvi</name>
    <dbReference type="NCBI Taxonomy" id="1777135"/>
    <lineage>
        <taxon>Bacteria</taxon>
        <taxon>Pseudomonadati</taxon>
        <taxon>Pseudomonadota</taxon>
        <taxon>Betaproteobacteria</taxon>
        <taxon>Burkholderiales</taxon>
        <taxon>Burkholderiaceae</taxon>
        <taxon>Caballeronia</taxon>
    </lineage>
</organism>
<proteinExistence type="inferred from homology"/>
<sequence>MIEHRPFETPGRVERDWLQARLHFRFGDIGGPEHAPVSPLYIWNDDTFAPHSGFGMRARKNVEIVTFVRAGVITHEDSFGNTARIQAGNVQVMSAGRVFDMQSATTKSSRCGCFKFG</sequence>
<dbReference type="SUPFAM" id="SSF51182">
    <property type="entry name" value="RmlC-like cupins"/>
    <property type="match status" value="1"/>
</dbReference>
<dbReference type="Gene3D" id="2.60.120.10">
    <property type="entry name" value="Jelly Rolls"/>
    <property type="match status" value="1"/>
</dbReference>
<evidence type="ECO:0000259" key="3">
    <source>
        <dbReference type="Pfam" id="PF02678"/>
    </source>
</evidence>
<dbReference type="PANTHER" id="PTHR43212">
    <property type="entry name" value="QUERCETIN 2,3-DIOXYGENASE"/>
    <property type="match status" value="1"/>
</dbReference>
<dbReference type="AlphaFoldDB" id="A0A158KZW5"/>
<dbReference type="Proteomes" id="UP000055019">
    <property type="component" value="Unassembled WGS sequence"/>
</dbReference>
<evidence type="ECO:0000256" key="1">
    <source>
        <dbReference type="ARBA" id="ARBA00008416"/>
    </source>
</evidence>
<dbReference type="PANTHER" id="PTHR43212:SF3">
    <property type="entry name" value="QUERCETIN 2,3-DIOXYGENASE"/>
    <property type="match status" value="1"/>
</dbReference>
<dbReference type="InterPro" id="IPR012093">
    <property type="entry name" value="Pirin"/>
</dbReference>